<dbReference type="KEGG" id="bsol:FSW04_02845"/>
<dbReference type="GO" id="GO:0016989">
    <property type="term" value="F:sigma factor antagonist activity"/>
    <property type="evidence" value="ECO:0007669"/>
    <property type="project" value="TreeGrafter"/>
</dbReference>
<dbReference type="PANTHER" id="PTHR37461">
    <property type="entry name" value="ANTI-SIGMA-K FACTOR RSKA"/>
    <property type="match status" value="1"/>
</dbReference>
<proteinExistence type="predicted"/>
<dbReference type="GO" id="GO:0005886">
    <property type="term" value="C:plasma membrane"/>
    <property type="evidence" value="ECO:0007669"/>
    <property type="project" value="InterPro"/>
</dbReference>
<feature type="domain" description="Anti-sigma K factor RskA C-terminal" evidence="2">
    <location>
        <begin position="96"/>
        <end position="217"/>
    </location>
</feature>
<dbReference type="AlphaFoldDB" id="A0A5B8U0V5"/>
<evidence type="ECO:0000256" key="1">
    <source>
        <dbReference type="SAM" id="Phobius"/>
    </source>
</evidence>
<sequence length="231" mass="24286">MSPRWSIRPAAVALDLLDGAEREEAARLLATDVQFRAEVDRLRGTTQALGDLDLQSWRPAPPPPLDDDRAVTLRPPAAPRRRTRRRLALGAGALAAAAAVAAAVLVAAGGDDGGPAGPDPTLQAALTLHTVGGAHGAARLAIHGADARLQARGLAPNSAHDYYEAWLADARGRMVSMGTFHVGRSGRVDAHMPIAVDVRRYRVVDVSLEPDDGNPAHSATSVLRATIPRTL</sequence>
<dbReference type="InterPro" id="IPR051474">
    <property type="entry name" value="Anti-sigma-K/W_factor"/>
</dbReference>
<name>A0A5B8U0V5_9ACTN</name>
<keyword evidence="1" id="KW-1133">Transmembrane helix</keyword>
<evidence type="ECO:0000259" key="2">
    <source>
        <dbReference type="Pfam" id="PF10099"/>
    </source>
</evidence>
<dbReference type="PANTHER" id="PTHR37461:SF1">
    <property type="entry name" value="ANTI-SIGMA-K FACTOR RSKA"/>
    <property type="match status" value="1"/>
</dbReference>
<keyword evidence="1" id="KW-0812">Transmembrane</keyword>
<dbReference type="EMBL" id="CP042430">
    <property type="protein sequence ID" value="QEC46621.1"/>
    <property type="molecule type" value="Genomic_DNA"/>
</dbReference>
<dbReference type="InterPro" id="IPR018764">
    <property type="entry name" value="RskA_C"/>
</dbReference>
<organism evidence="3 4">
    <name type="scientific">Baekduia soli</name>
    <dbReference type="NCBI Taxonomy" id="496014"/>
    <lineage>
        <taxon>Bacteria</taxon>
        <taxon>Bacillati</taxon>
        <taxon>Actinomycetota</taxon>
        <taxon>Thermoleophilia</taxon>
        <taxon>Solirubrobacterales</taxon>
        <taxon>Baekduiaceae</taxon>
        <taxon>Baekduia</taxon>
    </lineage>
</organism>
<gene>
    <name evidence="3" type="ORF">FSW04_02845</name>
</gene>
<feature type="transmembrane region" description="Helical" evidence="1">
    <location>
        <begin position="87"/>
        <end position="110"/>
    </location>
</feature>
<dbReference type="RefSeq" id="WP_146916042.1">
    <property type="nucleotide sequence ID" value="NZ_CP042430.1"/>
</dbReference>
<dbReference type="GO" id="GO:0006417">
    <property type="term" value="P:regulation of translation"/>
    <property type="evidence" value="ECO:0007669"/>
    <property type="project" value="TreeGrafter"/>
</dbReference>
<keyword evidence="4" id="KW-1185">Reference proteome</keyword>
<evidence type="ECO:0000313" key="4">
    <source>
        <dbReference type="Proteomes" id="UP000321805"/>
    </source>
</evidence>
<dbReference type="Pfam" id="PF10099">
    <property type="entry name" value="RskA_C"/>
    <property type="match status" value="1"/>
</dbReference>
<reference evidence="3 4" key="1">
    <citation type="journal article" date="2018" name="J. Microbiol.">
        <title>Baekduia soli gen. nov., sp. nov., a novel bacterium isolated from the soil of Baekdu Mountain and proposal of a novel family name, Baekduiaceae fam. nov.</title>
        <authorList>
            <person name="An D.S."/>
            <person name="Siddiqi M.Z."/>
            <person name="Kim K.H."/>
            <person name="Yu H.S."/>
            <person name="Im W.T."/>
        </authorList>
    </citation>
    <scope>NUCLEOTIDE SEQUENCE [LARGE SCALE GENOMIC DNA]</scope>
    <source>
        <strain evidence="3 4">BR7-21</strain>
    </source>
</reference>
<protein>
    <submittedName>
        <fullName evidence="3">Anti-sigma factor</fullName>
    </submittedName>
</protein>
<dbReference type="Proteomes" id="UP000321805">
    <property type="component" value="Chromosome"/>
</dbReference>
<accession>A0A5B8U0V5</accession>
<evidence type="ECO:0000313" key="3">
    <source>
        <dbReference type="EMBL" id="QEC46621.1"/>
    </source>
</evidence>
<dbReference type="OrthoDB" id="4328740at2"/>
<keyword evidence="1" id="KW-0472">Membrane</keyword>